<gene>
    <name evidence="2" type="ORF">CWE10_15970</name>
</gene>
<proteinExistence type="predicted"/>
<dbReference type="RefSeq" id="WP_273380970.1">
    <property type="nucleotide sequence ID" value="NZ_PIUK01000220.1"/>
</dbReference>
<sequence>MRRVLAVLLSLAVVMSAAPAYAALPEGWYTRGGQLKRTSMVEGDFGFLSPTESFRLNTGLSASQALNVDGKIYHMGGNALYEIDPMVASQYPDNEAVPPTPGANPGVKLLAMGINDCVGPNGVDYCAASGITDLSYRPSSSGLTYRTINGKRVLYFGTGNNRVCAFGLDRAYNDPNRLRCAQLGGTEPITSTPLVFETATSTGPQDVVIMGDKAGQVWIIQNLAGDGPFLAQPYWLGGWVTASPSWSGDNLEFVVAADGTGDPRGNGKAVQWTVLAYSGVCVYIMGHVHNLTGLIENRQVANHRNCTVTFLLVAYVIAGSFLWYGDYAEVGGDVPNTVSMPILRLFQVGPCDRTKHMELILPRRFAASGSGLRRHMR</sequence>
<reference evidence="2" key="1">
    <citation type="submission" date="2017-11" db="EMBL/GenBank/DDBJ databases">
        <title>Three new genomes from thermophilic consortium.</title>
        <authorList>
            <person name="Quaggio R."/>
            <person name="Amgarten D."/>
            <person name="Setubal J.C."/>
        </authorList>
    </citation>
    <scope>NUCLEOTIDE SEQUENCE</scope>
    <source>
        <strain evidence="2">ZCTH01-B2</strain>
    </source>
</reference>
<evidence type="ECO:0000256" key="1">
    <source>
        <dbReference type="SAM" id="SignalP"/>
    </source>
</evidence>
<evidence type="ECO:0000313" key="3">
    <source>
        <dbReference type="Proteomes" id="UP000732377"/>
    </source>
</evidence>
<protein>
    <submittedName>
        <fullName evidence="2">Uncharacterized protein</fullName>
    </submittedName>
</protein>
<dbReference type="EMBL" id="PIUK01000220">
    <property type="protein sequence ID" value="MBY6277671.1"/>
    <property type="molecule type" value="Genomic_DNA"/>
</dbReference>
<dbReference type="Proteomes" id="UP000732377">
    <property type="component" value="Unassembled WGS sequence"/>
</dbReference>
<feature type="chain" id="PRO_5038004963" evidence="1">
    <location>
        <begin position="23"/>
        <end position="377"/>
    </location>
</feature>
<keyword evidence="1" id="KW-0732">Signal</keyword>
<organism evidence="2 3">
    <name type="scientific">Symbiobacterium thermophilum</name>
    <dbReference type="NCBI Taxonomy" id="2734"/>
    <lineage>
        <taxon>Bacteria</taxon>
        <taxon>Bacillati</taxon>
        <taxon>Bacillota</taxon>
        <taxon>Clostridia</taxon>
        <taxon>Eubacteriales</taxon>
        <taxon>Symbiobacteriaceae</taxon>
        <taxon>Symbiobacterium</taxon>
    </lineage>
</organism>
<feature type="signal peptide" evidence="1">
    <location>
        <begin position="1"/>
        <end position="22"/>
    </location>
</feature>
<evidence type="ECO:0000313" key="2">
    <source>
        <dbReference type="EMBL" id="MBY6277671.1"/>
    </source>
</evidence>
<accession>A0A953LIV3</accession>
<comment type="caution">
    <text evidence="2">The sequence shown here is derived from an EMBL/GenBank/DDBJ whole genome shotgun (WGS) entry which is preliminary data.</text>
</comment>
<dbReference type="AlphaFoldDB" id="A0A953LIV3"/>
<name>A0A953LIV3_SYMTR</name>